<evidence type="ECO:0000313" key="5">
    <source>
        <dbReference type="Proteomes" id="UP000570361"/>
    </source>
</evidence>
<keyword evidence="5" id="KW-1185">Reference proteome</keyword>
<organism evidence="4 5">
    <name type="scientific">Paenibacillus phyllosphaerae</name>
    <dbReference type="NCBI Taxonomy" id="274593"/>
    <lineage>
        <taxon>Bacteria</taxon>
        <taxon>Bacillati</taxon>
        <taxon>Bacillota</taxon>
        <taxon>Bacilli</taxon>
        <taxon>Bacillales</taxon>
        <taxon>Paenibacillaceae</taxon>
        <taxon>Paenibacillus</taxon>
    </lineage>
</organism>
<dbReference type="PANTHER" id="PTHR43479">
    <property type="entry name" value="ACREF/ENVCD OPERON REPRESSOR-RELATED"/>
    <property type="match status" value="1"/>
</dbReference>
<dbReference type="GO" id="GO:0003677">
    <property type="term" value="F:DNA binding"/>
    <property type="evidence" value="ECO:0007669"/>
    <property type="project" value="UniProtKB-UniRule"/>
</dbReference>
<dbReference type="InterPro" id="IPR023772">
    <property type="entry name" value="DNA-bd_HTH_TetR-type_CS"/>
</dbReference>
<evidence type="ECO:0000256" key="2">
    <source>
        <dbReference type="PROSITE-ProRule" id="PRU00335"/>
    </source>
</evidence>
<dbReference type="Gene3D" id="1.10.357.10">
    <property type="entry name" value="Tetracycline Repressor, domain 2"/>
    <property type="match status" value="1"/>
</dbReference>
<dbReference type="RefSeq" id="WP_183599355.1">
    <property type="nucleotide sequence ID" value="NZ_JACHXK010000003.1"/>
</dbReference>
<dbReference type="PROSITE" id="PS50977">
    <property type="entry name" value="HTH_TETR_2"/>
    <property type="match status" value="1"/>
</dbReference>
<dbReference type="Pfam" id="PF00440">
    <property type="entry name" value="TetR_N"/>
    <property type="match status" value="1"/>
</dbReference>
<reference evidence="4 5" key="1">
    <citation type="submission" date="2020-08" db="EMBL/GenBank/DDBJ databases">
        <title>Genomic Encyclopedia of Type Strains, Phase III (KMG-III): the genomes of soil and plant-associated and newly described type strains.</title>
        <authorList>
            <person name="Whitman W."/>
        </authorList>
    </citation>
    <scope>NUCLEOTIDE SEQUENCE [LARGE SCALE GENOMIC DNA]</scope>
    <source>
        <strain evidence="4 5">CECT 5862</strain>
    </source>
</reference>
<name>A0A7W5FM40_9BACL</name>
<gene>
    <name evidence="4" type="ORF">FHS18_001934</name>
</gene>
<keyword evidence="1 2" id="KW-0238">DNA-binding</keyword>
<proteinExistence type="predicted"/>
<dbReference type="PRINTS" id="PR00455">
    <property type="entry name" value="HTHTETR"/>
</dbReference>
<comment type="caution">
    <text evidence="4">The sequence shown here is derived from an EMBL/GenBank/DDBJ whole genome shotgun (WGS) entry which is preliminary data.</text>
</comment>
<feature type="domain" description="HTH tetR-type" evidence="3">
    <location>
        <begin position="4"/>
        <end position="64"/>
    </location>
</feature>
<dbReference type="InterPro" id="IPR050624">
    <property type="entry name" value="HTH-type_Tx_Regulator"/>
</dbReference>
<dbReference type="SUPFAM" id="SSF46689">
    <property type="entry name" value="Homeodomain-like"/>
    <property type="match status" value="1"/>
</dbReference>
<accession>A0A7W5FM40</accession>
<feature type="DNA-binding region" description="H-T-H motif" evidence="2">
    <location>
        <begin position="27"/>
        <end position="46"/>
    </location>
</feature>
<dbReference type="Proteomes" id="UP000570361">
    <property type="component" value="Unassembled WGS sequence"/>
</dbReference>
<dbReference type="AlphaFoldDB" id="A0A7W5FM40"/>
<dbReference type="PANTHER" id="PTHR43479:SF22">
    <property type="entry name" value="TRANSCRIPTIONAL REGULATOR, TETR FAMILY"/>
    <property type="match status" value="1"/>
</dbReference>
<dbReference type="PROSITE" id="PS01081">
    <property type="entry name" value="HTH_TETR_1"/>
    <property type="match status" value="1"/>
</dbReference>
<dbReference type="InterPro" id="IPR001647">
    <property type="entry name" value="HTH_TetR"/>
</dbReference>
<dbReference type="EMBL" id="JACHXK010000003">
    <property type="protein sequence ID" value="MBB3109871.1"/>
    <property type="molecule type" value="Genomic_DNA"/>
</dbReference>
<evidence type="ECO:0000256" key="1">
    <source>
        <dbReference type="ARBA" id="ARBA00023125"/>
    </source>
</evidence>
<protein>
    <submittedName>
        <fullName evidence="4">AcrR family transcriptional regulator</fullName>
    </submittedName>
</protein>
<evidence type="ECO:0000259" key="3">
    <source>
        <dbReference type="PROSITE" id="PS50977"/>
    </source>
</evidence>
<dbReference type="InterPro" id="IPR009057">
    <property type="entry name" value="Homeodomain-like_sf"/>
</dbReference>
<evidence type="ECO:0000313" key="4">
    <source>
        <dbReference type="EMBL" id="MBB3109871.1"/>
    </source>
</evidence>
<sequence>MVEGNKKQQIIQAAIQCFSEKGYRGTSIQDIADVLGIAKGSLYFYFKSKSDLLHSIMKDYMDNIAAEFAELHARTDLTSRDLLACRIVMSYNLYEENQNFFSMLLKERFEINDEIQELVMGFRRQGLFVTHELICSTYGEAIRPAARDLTIIFEAMIQNYLGMRVIEQKSFDTSKLSDYLMNRLDAMAADLLSEGAPYVLSPEMVEEWSASNKHGRGKSLKAELLLEVKEIREQAAWYVKEPSALEEIHSSLEVLYAELEKPQPQQVVVKGMLVLLKSIQAPELRKRLAKLEAGINEVQT</sequence>